<dbReference type="AlphaFoldDB" id="A0A194RCA4"/>
<proteinExistence type="predicted"/>
<reference evidence="2 3" key="1">
    <citation type="journal article" date="2015" name="Nat. Commun.">
        <title>Outbred genome sequencing and CRISPR/Cas9 gene editing in butterflies.</title>
        <authorList>
            <person name="Li X."/>
            <person name="Fan D."/>
            <person name="Zhang W."/>
            <person name="Liu G."/>
            <person name="Zhang L."/>
            <person name="Zhao L."/>
            <person name="Fang X."/>
            <person name="Chen L."/>
            <person name="Dong Y."/>
            <person name="Chen Y."/>
            <person name="Ding Y."/>
            <person name="Zhao R."/>
            <person name="Feng M."/>
            <person name="Zhu Y."/>
            <person name="Feng Y."/>
            <person name="Jiang X."/>
            <person name="Zhu D."/>
            <person name="Xiang H."/>
            <person name="Feng X."/>
            <person name="Li S."/>
            <person name="Wang J."/>
            <person name="Zhang G."/>
            <person name="Kronforst M.R."/>
            <person name="Wang W."/>
        </authorList>
    </citation>
    <scope>NUCLEOTIDE SEQUENCE [LARGE SCALE GENOMIC DNA]</scope>
    <source>
        <strain evidence="2">Ya'a_city_454_Pm</strain>
        <tissue evidence="2">Whole body</tissue>
    </source>
</reference>
<dbReference type="EMBL" id="KQ460367">
    <property type="protein sequence ID" value="KPJ15473.1"/>
    <property type="molecule type" value="Genomic_DNA"/>
</dbReference>
<feature type="compositionally biased region" description="Basic and acidic residues" evidence="1">
    <location>
        <begin position="54"/>
        <end position="67"/>
    </location>
</feature>
<sequence>MSQLPQQGFVPEKIQEYNLRVKADATDSPAQQTIRNVQEGAIKKEPSQNGTDKLPADKARPEEKAKGDVVAPARLDNKNPFSPNYYRHRQHTGHFEMGPRGLDYSPHRMGAEFAGRVREFGPQRSTSIHGHELTEGPGPEPLAQRAHFGSQVAADAVFRQEFFGPAGASPPRASRFSSQEYLAAPAGTRWPDPRADPRAEYRQRRRSQQDLHSLGHSPESVLAVSTSQRLTLHKHKYCGGNTINEPWVKLQFGHRAAEIRARADPRPAVCIDRELLCAPSTIPHL</sequence>
<evidence type="ECO:0000256" key="1">
    <source>
        <dbReference type="SAM" id="MobiDB-lite"/>
    </source>
</evidence>
<name>A0A194RCA4_PAPMA</name>
<organism evidence="2 3">
    <name type="scientific">Papilio machaon</name>
    <name type="common">Old World swallowtail butterfly</name>
    <dbReference type="NCBI Taxonomy" id="76193"/>
    <lineage>
        <taxon>Eukaryota</taxon>
        <taxon>Metazoa</taxon>
        <taxon>Ecdysozoa</taxon>
        <taxon>Arthropoda</taxon>
        <taxon>Hexapoda</taxon>
        <taxon>Insecta</taxon>
        <taxon>Pterygota</taxon>
        <taxon>Neoptera</taxon>
        <taxon>Endopterygota</taxon>
        <taxon>Lepidoptera</taxon>
        <taxon>Glossata</taxon>
        <taxon>Ditrysia</taxon>
        <taxon>Papilionoidea</taxon>
        <taxon>Papilionidae</taxon>
        <taxon>Papilioninae</taxon>
        <taxon>Papilio</taxon>
    </lineage>
</organism>
<dbReference type="Proteomes" id="UP000053240">
    <property type="component" value="Unassembled WGS sequence"/>
</dbReference>
<dbReference type="InParanoid" id="A0A194RCA4"/>
<evidence type="ECO:0000313" key="2">
    <source>
        <dbReference type="EMBL" id="KPJ15473.1"/>
    </source>
</evidence>
<evidence type="ECO:0000313" key="3">
    <source>
        <dbReference type="Proteomes" id="UP000053240"/>
    </source>
</evidence>
<protein>
    <submittedName>
        <fullName evidence="2">Uncharacterized protein</fullName>
    </submittedName>
</protein>
<gene>
    <name evidence="2" type="ORF">RR48_09402</name>
</gene>
<keyword evidence="3" id="KW-1185">Reference proteome</keyword>
<feature type="compositionally biased region" description="Basic and acidic residues" evidence="1">
    <location>
        <begin position="191"/>
        <end position="202"/>
    </location>
</feature>
<accession>A0A194RCA4</accession>
<feature type="region of interest" description="Disordered" evidence="1">
    <location>
        <begin position="23"/>
        <end position="83"/>
    </location>
</feature>
<feature type="region of interest" description="Disordered" evidence="1">
    <location>
        <begin position="184"/>
        <end position="220"/>
    </location>
</feature>